<feature type="transmembrane region" description="Helical" evidence="6">
    <location>
        <begin position="267"/>
        <end position="289"/>
    </location>
</feature>
<feature type="region of interest" description="Disordered" evidence="5">
    <location>
        <begin position="381"/>
        <end position="446"/>
    </location>
</feature>
<evidence type="ECO:0000256" key="3">
    <source>
        <dbReference type="ARBA" id="ARBA00022989"/>
    </source>
</evidence>
<evidence type="ECO:0008006" key="8">
    <source>
        <dbReference type="Google" id="ProtNLM"/>
    </source>
</evidence>
<proteinExistence type="predicted"/>
<evidence type="ECO:0000256" key="5">
    <source>
        <dbReference type="SAM" id="MobiDB-lite"/>
    </source>
</evidence>
<feature type="transmembrane region" description="Helical" evidence="6">
    <location>
        <begin position="236"/>
        <end position="255"/>
    </location>
</feature>
<protein>
    <recommendedName>
        <fullName evidence="8">Membrane transporter protein</fullName>
    </recommendedName>
</protein>
<feature type="transmembrane region" description="Helical" evidence="6">
    <location>
        <begin position="321"/>
        <end position="340"/>
    </location>
</feature>
<keyword evidence="3 6" id="KW-1133">Transmembrane helix</keyword>
<feature type="transmembrane region" description="Helical" evidence="6">
    <location>
        <begin position="44"/>
        <end position="77"/>
    </location>
</feature>
<dbReference type="PANTHER" id="PTHR31154">
    <property type="entry name" value="MEMBRANE TRANSPORTER PROTEIN"/>
    <property type="match status" value="1"/>
</dbReference>
<dbReference type="Pfam" id="PF01925">
    <property type="entry name" value="TauE"/>
    <property type="match status" value="1"/>
</dbReference>
<feature type="transmembrane region" description="Helical" evidence="6">
    <location>
        <begin position="213"/>
        <end position="229"/>
    </location>
</feature>
<evidence type="ECO:0000256" key="6">
    <source>
        <dbReference type="SAM" id="Phobius"/>
    </source>
</evidence>
<dbReference type="PANTHER" id="PTHR31154:SF4">
    <property type="entry name" value="MEMBRANE TRANSPORTER PROTEIN"/>
    <property type="match status" value="1"/>
</dbReference>
<dbReference type="GO" id="GO:0016020">
    <property type="term" value="C:membrane"/>
    <property type="evidence" value="ECO:0007669"/>
    <property type="project" value="UniProtKB-SubCell"/>
</dbReference>
<sequence>MTSTKNVEYLKDMKWGRFVPALLVWPIWLYTLSTGEYWADVFQYWPIGLAMIIGSFIAGSTPLGGGVVAFPVSVLVLQFSSAQSRDASVLVQSIGMTAASFLLLITKRHLLDAEIIAKSVIFGNVGLLIGLKMNAPATITNLIYTTMVLEFGIVYWYTNTFVNSGKVIRDPNQPLKFPLGNGILRERVKEILLILQALIGGFLTSNVGSGSDIMMYGFGVFVWNVLYPEKSREDNYFTASSVVVMATMSIATAVTRALSPEGIDTDVLYAWGAMGFVVVLGAPIGSLILTPAATPYLRKLFYFLAITQFVLFGILKIKDDVIAWISISILTAVLIIALYMHYKMLMARRASATTYKNKHRKTSVSVNEVNSTVVDPIDEKTGEFSTNYDADSEKENPIDYDADSEKENAINYDTEDASTSVAWTDSDNPETEQQDLEMDSEQINIV</sequence>
<dbReference type="EMBL" id="HBIN01022308">
    <property type="protein sequence ID" value="CAE0447163.1"/>
    <property type="molecule type" value="Transcribed_RNA"/>
</dbReference>
<keyword evidence="4 6" id="KW-0472">Membrane</keyword>
<comment type="subcellular location">
    <subcellularLocation>
        <location evidence="1">Membrane</location>
        <topology evidence="1">Multi-pass membrane protein</topology>
    </subcellularLocation>
</comment>
<dbReference type="InterPro" id="IPR002781">
    <property type="entry name" value="TM_pro_TauE-like"/>
</dbReference>
<keyword evidence="2 6" id="KW-0812">Transmembrane</keyword>
<evidence type="ECO:0000256" key="1">
    <source>
        <dbReference type="ARBA" id="ARBA00004141"/>
    </source>
</evidence>
<feature type="transmembrane region" description="Helical" evidence="6">
    <location>
        <begin position="89"/>
        <end position="106"/>
    </location>
</feature>
<evidence type="ECO:0000256" key="2">
    <source>
        <dbReference type="ARBA" id="ARBA00022692"/>
    </source>
</evidence>
<organism evidence="7">
    <name type="scientific">Aplanochytrium stocchinoi</name>
    <dbReference type="NCBI Taxonomy" id="215587"/>
    <lineage>
        <taxon>Eukaryota</taxon>
        <taxon>Sar</taxon>
        <taxon>Stramenopiles</taxon>
        <taxon>Bigyra</taxon>
        <taxon>Labyrinthulomycetes</taxon>
        <taxon>Thraustochytrida</taxon>
        <taxon>Thraustochytriidae</taxon>
        <taxon>Aplanochytrium</taxon>
    </lineage>
</organism>
<name>A0A7S3PQA9_9STRA</name>
<reference evidence="7" key="1">
    <citation type="submission" date="2021-01" db="EMBL/GenBank/DDBJ databases">
        <authorList>
            <person name="Corre E."/>
            <person name="Pelletier E."/>
            <person name="Niang G."/>
            <person name="Scheremetjew M."/>
            <person name="Finn R."/>
            <person name="Kale V."/>
            <person name="Holt S."/>
            <person name="Cochrane G."/>
            <person name="Meng A."/>
            <person name="Brown T."/>
            <person name="Cohen L."/>
        </authorList>
    </citation>
    <scope>NUCLEOTIDE SEQUENCE</scope>
    <source>
        <strain evidence="7">GSBS06</strain>
    </source>
</reference>
<feature type="transmembrane region" description="Helical" evidence="6">
    <location>
        <begin position="191"/>
        <end position="207"/>
    </location>
</feature>
<feature type="transmembrane region" description="Helical" evidence="6">
    <location>
        <begin position="15"/>
        <end position="32"/>
    </location>
</feature>
<feature type="compositionally biased region" description="Acidic residues" evidence="5">
    <location>
        <begin position="427"/>
        <end position="440"/>
    </location>
</feature>
<evidence type="ECO:0000256" key="4">
    <source>
        <dbReference type="ARBA" id="ARBA00023136"/>
    </source>
</evidence>
<dbReference type="AlphaFoldDB" id="A0A7S3PQA9"/>
<evidence type="ECO:0000313" key="7">
    <source>
        <dbReference type="EMBL" id="CAE0447163.1"/>
    </source>
</evidence>
<gene>
    <name evidence="7" type="ORF">ASTO00021_LOCUS17143</name>
</gene>
<feature type="transmembrane region" description="Helical" evidence="6">
    <location>
        <begin position="296"/>
        <end position="315"/>
    </location>
</feature>
<feature type="compositionally biased region" description="Basic and acidic residues" evidence="5">
    <location>
        <begin position="391"/>
        <end position="408"/>
    </location>
</feature>
<feature type="compositionally biased region" description="Polar residues" evidence="5">
    <location>
        <begin position="417"/>
        <end position="426"/>
    </location>
</feature>
<accession>A0A7S3PQA9</accession>
<feature type="transmembrane region" description="Helical" evidence="6">
    <location>
        <begin position="139"/>
        <end position="158"/>
    </location>
</feature>